<dbReference type="GO" id="GO:0005886">
    <property type="term" value="C:plasma membrane"/>
    <property type="evidence" value="ECO:0007669"/>
    <property type="project" value="TreeGrafter"/>
</dbReference>
<dbReference type="GO" id="GO:0016491">
    <property type="term" value="F:oxidoreductase activity"/>
    <property type="evidence" value="ECO:0007669"/>
    <property type="project" value="UniProtKB-KW"/>
</dbReference>
<name>A0A520KQW3_METT2</name>
<evidence type="ECO:0000259" key="7">
    <source>
        <dbReference type="PROSITE" id="PS51379"/>
    </source>
</evidence>
<dbReference type="InterPro" id="IPR017900">
    <property type="entry name" value="4Fe4S_Fe_S_CS"/>
</dbReference>
<dbReference type="PROSITE" id="PS51379">
    <property type="entry name" value="4FE4S_FER_2"/>
    <property type="match status" value="2"/>
</dbReference>
<dbReference type="GO" id="GO:0051539">
    <property type="term" value="F:4 iron, 4 sulfur cluster binding"/>
    <property type="evidence" value="ECO:0007669"/>
    <property type="project" value="UniProtKB-KW"/>
</dbReference>
<dbReference type="Pfam" id="PF02754">
    <property type="entry name" value="CCG"/>
    <property type="match status" value="2"/>
</dbReference>
<evidence type="ECO:0000256" key="1">
    <source>
        <dbReference type="ARBA" id="ARBA00007097"/>
    </source>
</evidence>
<dbReference type="PROSITE" id="PS00198">
    <property type="entry name" value="4FE4S_FER_1"/>
    <property type="match status" value="1"/>
</dbReference>
<evidence type="ECO:0000256" key="6">
    <source>
        <dbReference type="ARBA" id="ARBA00023014"/>
    </source>
</evidence>
<dbReference type="InterPro" id="IPR017896">
    <property type="entry name" value="4Fe4S_Fe-S-bd"/>
</dbReference>
<evidence type="ECO:0000256" key="3">
    <source>
        <dbReference type="ARBA" id="ARBA00022723"/>
    </source>
</evidence>
<dbReference type="GO" id="GO:0046872">
    <property type="term" value="F:metal ion binding"/>
    <property type="evidence" value="ECO:0007669"/>
    <property type="project" value="UniProtKB-KW"/>
</dbReference>
<dbReference type="InterPro" id="IPR009051">
    <property type="entry name" value="Helical_ferredxn"/>
</dbReference>
<comment type="similarity">
    <text evidence="1">Belongs to the HdrC family.</text>
</comment>
<sequence length="362" mass="41188">MPLLNKEEMLLSEYCYKCGGCTSICPVSSSGFKPHKFIAEVSLDINSGNEVWRCLTCKECMEVCPQGVNIPEVVRERRVKNLNVPVAHKGIFQSLFRLSADNAPLIDRSSWLAESAKEGKYSNEGDTLFFIGCLPVWDLYFKDDLGFDGKEIFDSALILFNKLGIEPMVIKDELCCGHDARWAGDEETFNQLKELNEEKFKKLGIKEIVTICPECAKTLKQDYNLEGIEVKHLTELLSKNDLGFKHLNKPMTYHDSCRMGRYLRLFDEPRSVLSKMGDLSEMPRTKEYALCCGVSSWVSCDPFSKKIRYDRLDEAENTAKGGYLVTPCQKCQIHFKCAINEGTKDYNLEIIDLVSLARKMLE</sequence>
<evidence type="ECO:0000256" key="5">
    <source>
        <dbReference type="ARBA" id="ARBA00023004"/>
    </source>
</evidence>
<dbReference type="AlphaFoldDB" id="A0A520KQW3"/>
<keyword evidence="5" id="KW-0408">Iron</keyword>
<keyword evidence="3" id="KW-0479">Metal-binding</keyword>
<evidence type="ECO:0000313" key="8">
    <source>
        <dbReference type="EMBL" id="RZN64018.1"/>
    </source>
</evidence>
<feature type="domain" description="4Fe-4S ferredoxin-type" evidence="7">
    <location>
        <begin position="6"/>
        <end position="35"/>
    </location>
</feature>
<dbReference type="PANTHER" id="PTHR43255:SF1">
    <property type="entry name" value="IRON-SULFUR-BINDING OXIDOREDUCTASE FADF-RELATED"/>
    <property type="match status" value="1"/>
</dbReference>
<dbReference type="InterPro" id="IPR004017">
    <property type="entry name" value="Cys_rich_dom"/>
</dbReference>
<dbReference type="Pfam" id="PF13183">
    <property type="entry name" value="Fer4_8"/>
    <property type="match status" value="1"/>
</dbReference>
<reference evidence="8 9" key="1">
    <citation type="journal article" date="2019" name="Nat. Microbiol.">
        <title>Wide diversity of methane and short-chain alkane metabolisms in uncultured archaea.</title>
        <authorList>
            <person name="Borrel G."/>
            <person name="Adam P.S."/>
            <person name="McKay L.J."/>
            <person name="Chen L.X."/>
            <person name="Sierra-Garcia I.N."/>
            <person name="Sieber C.M."/>
            <person name="Letourneur Q."/>
            <person name="Ghozlane A."/>
            <person name="Andersen G.L."/>
            <person name="Li W.J."/>
            <person name="Hallam S.J."/>
            <person name="Muyzer G."/>
            <person name="de Oliveira V.M."/>
            <person name="Inskeep W.P."/>
            <person name="Banfield J.F."/>
            <person name="Gribaldo S."/>
        </authorList>
    </citation>
    <scope>NUCLEOTIDE SEQUENCE [LARGE SCALE GENOMIC DNA]</scope>
    <source>
        <strain evidence="8">NM1a</strain>
    </source>
</reference>
<keyword evidence="2" id="KW-0004">4Fe-4S</keyword>
<dbReference type="EMBL" id="RXIF01000010">
    <property type="protein sequence ID" value="RZN64018.1"/>
    <property type="molecule type" value="Genomic_DNA"/>
</dbReference>
<organism evidence="8 9">
    <name type="scientific">Methanoliparum thermophilum</name>
    <dbReference type="NCBI Taxonomy" id="2491083"/>
    <lineage>
        <taxon>Archaea</taxon>
        <taxon>Methanobacteriati</taxon>
        <taxon>Methanobacteriota</taxon>
        <taxon>Candidatus Methanoliparia</taxon>
        <taxon>Candidatus Methanoliparales</taxon>
        <taxon>Candidatus Methanoliparaceae</taxon>
        <taxon>Candidatus Methanoliparum</taxon>
    </lineage>
</organism>
<protein>
    <submittedName>
        <fullName evidence="8">(Fe-S)-binding protein</fullName>
    </submittedName>
</protein>
<dbReference type="PANTHER" id="PTHR43255">
    <property type="entry name" value="IRON-SULFUR-BINDING OXIDOREDUCTASE FADF-RELATED-RELATED"/>
    <property type="match status" value="1"/>
</dbReference>
<evidence type="ECO:0000313" key="9">
    <source>
        <dbReference type="Proteomes" id="UP000317158"/>
    </source>
</evidence>
<keyword evidence="6" id="KW-0411">Iron-sulfur</keyword>
<keyword evidence="4" id="KW-0560">Oxidoreductase</keyword>
<accession>A0A520KQW3</accession>
<gene>
    <name evidence="8" type="ORF">EF806_05200</name>
</gene>
<dbReference type="SUPFAM" id="SSF46548">
    <property type="entry name" value="alpha-helical ferredoxin"/>
    <property type="match status" value="1"/>
</dbReference>
<dbReference type="Proteomes" id="UP000317158">
    <property type="component" value="Unassembled WGS sequence"/>
</dbReference>
<comment type="caution">
    <text evidence="8">The sequence shown here is derived from an EMBL/GenBank/DDBJ whole genome shotgun (WGS) entry which is preliminary data.</text>
</comment>
<proteinExistence type="inferred from homology"/>
<dbReference type="Gene3D" id="1.10.1060.10">
    <property type="entry name" value="Alpha-helical ferredoxin"/>
    <property type="match status" value="1"/>
</dbReference>
<dbReference type="InterPro" id="IPR051460">
    <property type="entry name" value="HdrC_iron-sulfur_subunit"/>
</dbReference>
<evidence type="ECO:0000256" key="2">
    <source>
        <dbReference type="ARBA" id="ARBA00022485"/>
    </source>
</evidence>
<evidence type="ECO:0000256" key="4">
    <source>
        <dbReference type="ARBA" id="ARBA00023002"/>
    </source>
</evidence>
<feature type="domain" description="4Fe-4S ferredoxin-type" evidence="7">
    <location>
        <begin position="41"/>
        <end position="76"/>
    </location>
</feature>